<dbReference type="InterPro" id="IPR029068">
    <property type="entry name" value="Glyas_Bleomycin-R_OHBP_Dase"/>
</dbReference>
<dbReference type="SUPFAM" id="SSF54593">
    <property type="entry name" value="Glyoxalase/Bleomycin resistance protein/Dihydroxybiphenyl dioxygenase"/>
    <property type="match status" value="1"/>
</dbReference>
<organism evidence="2 3">
    <name type="scientific">Renibacterium salmoninarum (strain ATCC 33209 / DSM 20767 / JCM 11484 / NBRC 15589 / NCIMB 2235)</name>
    <dbReference type="NCBI Taxonomy" id="288705"/>
    <lineage>
        <taxon>Bacteria</taxon>
        <taxon>Bacillati</taxon>
        <taxon>Actinomycetota</taxon>
        <taxon>Actinomycetes</taxon>
        <taxon>Micrococcales</taxon>
        <taxon>Micrococcaceae</taxon>
        <taxon>Renibacterium</taxon>
    </lineage>
</organism>
<proteinExistence type="predicted"/>
<keyword evidence="3" id="KW-1185">Reference proteome</keyword>
<reference evidence="3" key="1">
    <citation type="journal article" date="2008" name="J. Bacteriol.">
        <title>Genome sequence of the fish pathogen Renibacterium salmoninarum suggests reductive evolution away from an environmental Arthrobacter ancestor.</title>
        <authorList>
            <person name="Wiens G.D."/>
            <person name="Rockey D.D."/>
            <person name="Wu Z."/>
            <person name="Chang J."/>
            <person name="Levy R."/>
            <person name="Crane S."/>
            <person name="Chen D.S."/>
            <person name="Capri G.R."/>
            <person name="Burnett J.R."/>
            <person name="Sudheesh P.S."/>
            <person name="Schipma M.J."/>
            <person name="Burd H."/>
            <person name="Bhattacharyya A."/>
            <person name="Rhodes L.D."/>
            <person name="Kaul R."/>
            <person name="Strom M.S."/>
        </authorList>
    </citation>
    <scope>NUCLEOTIDE SEQUENCE [LARGE SCALE GENOMIC DNA]</scope>
    <source>
        <strain evidence="3">ATCC 33209 / DSM 20767 / JCM 11484 / NBRC 15589 / NCIMB 2235</strain>
    </source>
</reference>
<dbReference type="InterPro" id="IPR041581">
    <property type="entry name" value="Glyoxalase_6"/>
</dbReference>
<dbReference type="PANTHER" id="PTHR35908">
    <property type="entry name" value="HYPOTHETICAL FUSION PROTEIN"/>
    <property type="match status" value="1"/>
</dbReference>
<evidence type="ECO:0000313" key="3">
    <source>
        <dbReference type="Proteomes" id="UP000002007"/>
    </source>
</evidence>
<dbReference type="eggNOG" id="COG0346">
    <property type="taxonomic scope" value="Bacteria"/>
</dbReference>
<dbReference type="EMBL" id="CP000910">
    <property type="protein sequence ID" value="ABY22036.1"/>
    <property type="molecule type" value="Genomic_DNA"/>
</dbReference>
<evidence type="ECO:0000259" key="1">
    <source>
        <dbReference type="Pfam" id="PF18029"/>
    </source>
</evidence>
<dbReference type="CDD" id="cd06587">
    <property type="entry name" value="VOC"/>
    <property type="match status" value="1"/>
</dbReference>
<dbReference type="KEGG" id="rsa:RSal33209_0280"/>
<dbReference type="Proteomes" id="UP000002007">
    <property type="component" value="Chromosome"/>
</dbReference>
<accession>A9WM48</accession>
<dbReference type="PANTHER" id="PTHR35908:SF1">
    <property type="entry name" value="CONSERVED PROTEIN"/>
    <property type="match status" value="1"/>
</dbReference>
<dbReference type="Pfam" id="PF18029">
    <property type="entry name" value="Glyoxalase_6"/>
    <property type="match status" value="1"/>
</dbReference>
<sequence>MMRTVAVRNGLCRRRALRQAGFMIAQWDNVSIDTEDSHGLAVFYAEITGLPIIRDDDDWAAIGHQNGMKICFQKVENHVPPNWPEAVNGQQMHLEFEVADLVEAEPKVLALGAQRVGGFDTGFRVYLDPAGHPFCLVD</sequence>
<dbReference type="Gene3D" id="3.10.180.10">
    <property type="entry name" value="2,3-Dihydroxybiphenyl 1,2-Dioxygenase, domain 1"/>
    <property type="match status" value="1"/>
</dbReference>
<dbReference type="HOGENOM" id="CLU_108054_2_1_11"/>
<name>A9WM48_RENSM</name>
<dbReference type="AlphaFoldDB" id="A9WM48"/>
<feature type="domain" description="Glyoxalase-like" evidence="1">
    <location>
        <begin position="30"/>
        <end position="137"/>
    </location>
</feature>
<dbReference type="STRING" id="288705.RSal33209_0280"/>
<protein>
    <recommendedName>
        <fullName evidence="1">Glyoxalase-like domain-containing protein</fullName>
    </recommendedName>
</protein>
<evidence type="ECO:0000313" key="2">
    <source>
        <dbReference type="EMBL" id="ABY22036.1"/>
    </source>
</evidence>
<gene>
    <name evidence="2" type="ordered locus">RSal33209_0280</name>
</gene>